<feature type="transmembrane region" description="Helical" evidence="1">
    <location>
        <begin position="460"/>
        <end position="483"/>
    </location>
</feature>
<feature type="transmembrane region" description="Helical" evidence="1">
    <location>
        <begin position="21"/>
        <end position="41"/>
    </location>
</feature>
<evidence type="ECO:0000313" key="2">
    <source>
        <dbReference type="EMBL" id="QIW52798.1"/>
    </source>
</evidence>
<reference evidence="2 3" key="1">
    <citation type="submission" date="2019-12" db="EMBL/GenBank/DDBJ databases">
        <title>Whole genome sequences of Lactococcus raffinolactis strains isolated from sewage.</title>
        <authorList>
            <person name="Ybazeta G."/>
            <person name="Ross M."/>
            <person name="Brabant-Kirwan D."/>
            <person name="Saleh M."/>
            <person name="Dillon J.A."/>
            <person name="Splinter K."/>
            <person name="Nokhbeh R."/>
        </authorList>
    </citation>
    <scope>NUCLEOTIDE SEQUENCE [LARGE SCALE GENOMIC DNA]</scope>
    <source>
        <strain evidence="2 3">Lr_19_5</strain>
    </source>
</reference>
<keyword evidence="1" id="KW-1133">Transmembrane helix</keyword>
<feature type="transmembrane region" description="Helical" evidence="1">
    <location>
        <begin position="127"/>
        <end position="152"/>
    </location>
</feature>
<feature type="transmembrane region" description="Helical" evidence="1">
    <location>
        <begin position="83"/>
        <end position="100"/>
    </location>
</feature>
<dbReference type="EMBL" id="CP047616">
    <property type="protein sequence ID" value="QIW52798.1"/>
    <property type="molecule type" value="Genomic_DNA"/>
</dbReference>
<feature type="transmembrane region" description="Helical" evidence="1">
    <location>
        <begin position="503"/>
        <end position="524"/>
    </location>
</feature>
<feature type="transmembrane region" description="Helical" evidence="1">
    <location>
        <begin position="239"/>
        <end position="259"/>
    </location>
</feature>
<keyword evidence="1" id="KW-0812">Transmembrane</keyword>
<feature type="transmembrane region" description="Helical" evidence="1">
    <location>
        <begin position="345"/>
        <end position="368"/>
    </location>
</feature>
<keyword evidence="1" id="KW-0472">Membrane</keyword>
<organism evidence="2 3">
    <name type="scientific">Pseudolactococcus raffinolactis</name>
    <dbReference type="NCBI Taxonomy" id="1366"/>
    <lineage>
        <taxon>Bacteria</taxon>
        <taxon>Bacillati</taxon>
        <taxon>Bacillota</taxon>
        <taxon>Bacilli</taxon>
        <taxon>Lactobacillales</taxon>
        <taxon>Streptococcaceae</taxon>
        <taxon>Pseudolactococcus</taxon>
    </lineage>
</organism>
<feature type="transmembrane region" description="Helical" evidence="1">
    <location>
        <begin position="435"/>
        <end position="453"/>
    </location>
</feature>
<feature type="transmembrane region" description="Helical" evidence="1">
    <location>
        <begin position="389"/>
        <end position="415"/>
    </location>
</feature>
<protein>
    <recommendedName>
        <fullName evidence="4">ABC transporter permease</fullName>
    </recommendedName>
</protein>
<gene>
    <name evidence="2" type="ORF">GU336_00720</name>
</gene>
<dbReference type="RefSeq" id="WP_167838240.1">
    <property type="nucleotide sequence ID" value="NZ_CP047616.1"/>
</dbReference>
<name>A0A6H0UB81_9LACT</name>
<dbReference type="Proteomes" id="UP000501945">
    <property type="component" value="Chromosome"/>
</dbReference>
<accession>A0A6H0UB81</accession>
<evidence type="ECO:0008006" key="4">
    <source>
        <dbReference type="Google" id="ProtNLM"/>
    </source>
</evidence>
<proteinExistence type="predicted"/>
<evidence type="ECO:0000313" key="3">
    <source>
        <dbReference type="Proteomes" id="UP000501945"/>
    </source>
</evidence>
<feature type="transmembrane region" description="Helical" evidence="1">
    <location>
        <begin position="298"/>
        <end position="316"/>
    </location>
</feature>
<feature type="transmembrane region" description="Helical" evidence="1">
    <location>
        <begin position="164"/>
        <end position="185"/>
    </location>
</feature>
<dbReference type="AlphaFoldDB" id="A0A6H0UB81"/>
<sequence length="529" mass="57994">MTNFTLIFRNLIKKDWKKLSLSLIGLVYFAVFYAPMMSNIYSTKAELLAMFETLKNPAMIALVGPTEATAQTVTMASFYFQEMTLFTALIFIIVGILHVLSRTRAEEEEGLSELVLSFPVGKLTQPVAVLLEMTGFYLTSGALITAGLSLVTQASNGFSLTTNALYGFSLALSGLLFSALALLIAQLFATASTARNVTFSLLGALYIARAFTDLSNLTLSRLNPLAWVYLSSPAIGNHGLYLLATLLLVGCLSLVALYLQNRRDISGSIFSGKERHHRASRLYSSTLGFVAKNAQGQLTIWGIGLLIMGATYGSIFGDIDKFVKNNATIKAMFVENPKFNLAEQFMGTILMVLVVLAAVPVISLIGRLAKDERLGRLDLLLLKTSRTKLLWSTWGMAVLVGTVVAELGGLGLYMAAASVMTHPIPLTTVLTATTAYLPTLLVIASLTTLFIAIHRKLLDLAWLYLIASFIIDYLGTLMKLGKIFHQLTPFYWVPRLPVDQMDWRYVVVMGMIALTLLGISSLIYQKRNL</sequence>
<evidence type="ECO:0000256" key="1">
    <source>
        <dbReference type="SAM" id="Phobius"/>
    </source>
</evidence>
<feature type="transmembrane region" description="Helical" evidence="1">
    <location>
        <begin position="197"/>
        <end position="219"/>
    </location>
</feature>